<keyword evidence="4" id="KW-1185">Reference proteome</keyword>
<keyword evidence="1" id="KW-0175">Coiled coil</keyword>
<dbReference type="Gene3D" id="3.40.50.1820">
    <property type="entry name" value="alpha/beta hydrolase"/>
    <property type="match status" value="1"/>
</dbReference>
<name>A0A430AVJ4_9ENTE</name>
<evidence type="ECO:0000256" key="1">
    <source>
        <dbReference type="SAM" id="Coils"/>
    </source>
</evidence>
<organism evidence="3 4">
    <name type="scientific">Vagococcus acidifermentans</name>
    <dbReference type="NCBI Taxonomy" id="564710"/>
    <lineage>
        <taxon>Bacteria</taxon>
        <taxon>Bacillati</taxon>
        <taxon>Bacillota</taxon>
        <taxon>Bacilli</taxon>
        <taxon>Lactobacillales</taxon>
        <taxon>Enterococcaceae</taxon>
        <taxon>Vagococcus</taxon>
    </lineage>
</organism>
<dbReference type="Proteomes" id="UP000286773">
    <property type="component" value="Unassembled WGS sequence"/>
</dbReference>
<dbReference type="AlphaFoldDB" id="A0A430AVJ4"/>
<dbReference type="InterPro" id="IPR003140">
    <property type="entry name" value="PLipase/COase/thioEstase"/>
</dbReference>
<evidence type="ECO:0000313" key="3">
    <source>
        <dbReference type="EMBL" id="RSU12077.1"/>
    </source>
</evidence>
<feature type="coiled-coil region" evidence="1">
    <location>
        <begin position="60"/>
        <end position="87"/>
    </location>
</feature>
<dbReference type="EMBL" id="NGKC01000006">
    <property type="protein sequence ID" value="RSU12077.1"/>
    <property type="molecule type" value="Genomic_DNA"/>
</dbReference>
<dbReference type="Pfam" id="PF02230">
    <property type="entry name" value="Abhydrolase_2"/>
    <property type="match status" value="1"/>
</dbReference>
<reference evidence="3 4" key="1">
    <citation type="submission" date="2017-05" db="EMBL/GenBank/DDBJ databases">
        <title>Vagococcus spp. assemblies.</title>
        <authorList>
            <person name="Gulvik C.A."/>
        </authorList>
    </citation>
    <scope>NUCLEOTIDE SEQUENCE [LARGE SCALE GENOMIC DNA]</scope>
    <source>
        <strain evidence="3 4">LMG 24798</strain>
    </source>
</reference>
<dbReference type="RefSeq" id="WP_126813523.1">
    <property type="nucleotide sequence ID" value="NZ_NGKC01000006.1"/>
</dbReference>
<gene>
    <name evidence="3" type="ORF">CBF27_06535</name>
</gene>
<dbReference type="GO" id="GO:0016787">
    <property type="term" value="F:hydrolase activity"/>
    <property type="evidence" value="ECO:0007669"/>
    <property type="project" value="InterPro"/>
</dbReference>
<feature type="domain" description="Phospholipase/carboxylesterase/thioesterase" evidence="2">
    <location>
        <begin position="12"/>
        <end position="197"/>
    </location>
</feature>
<dbReference type="OrthoDB" id="9796570at2"/>
<dbReference type="InterPro" id="IPR029058">
    <property type="entry name" value="AB_hydrolase_fold"/>
</dbReference>
<sequence>MEHLFIDGNRNLPVLLLLHGTGGDEHDLLTVADMLSPDSPKLALRGTVQENGMNRFFERYSEGQFNLEDLEKRSDELLEELSRLSKKYQLPIAQMIPVGYSNGANIAGHIMLERQGNFNTAILFHGMFLGRHTQSFPLAEQSIWLSAGVNDPIVPFSTAQDLQQAFEKRGAQVTLHQTMTGHQLTIEEVAAAKKWLASMT</sequence>
<proteinExistence type="predicted"/>
<accession>A0A430AVJ4</accession>
<comment type="caution">
    <text evidence="3">The sequence shown here is derived from an EMBL/GenBank/DDBJ whole genome shotgun (WGS) entry which is preliminary data.</text>
</comment>
<evidence type="ECO:0000259" key="2">
    <source>
        <dbReference type="Pfam" id="PF02230"/>
    </source>
</evidence>
<protein>
    <submittedName>
        <fullName evidence="3">Phospholipase</fullName>
    </submittedName>
</protein>
<dbReference type="SUPFAM" id="SSF53474">
    <property type="entry name" value="alpha/beta-Hydrolases"/>
    <property type="match status" value="1"/>
</dbReference>
<evidence type="ECO:0000313" key="4">
    <source>
        <dbReference type="Proteomes" id="UP000286773"/>
    </source>
</evidence>